<evidence type="ECO:0000256" key="1">
    <source>
        <dbReference type="ARBA" id="ARBA00006442"/>
    </source>
</evidence>
<dbReference type="PRINTS" id="PR00411">
    <property type="entry name" value="PNDRDTASEI"/>
</dbReference>
<comment type="similarity">
    <text evidence="1">Belongs to the FAD-dependent oxidoreductase family.</text>
</comment>
<dbReference type="Gene3D" id="3.50.50.100">
    <property type="match status" value="1"/>
</dbReference>
<proteinExistence type="inferred from homology"/>
<feature type="domain" description="FAD/NAD(P)-binding" evidence="5">
    <location>
        <begin position="44"/>
        <end position="343"/>
    </location>
</feature>
<gene>
    <name evidence="6" type="ORF">LPJ64_006387</name>
</gene>
<protein>
    <recommendedName>
        <fullName evidence="5">FAD/NAD(P)-binding domain-containing protein</fullName>
    </recommendedName>
</protein>
<dbReference type="InterPro" id="IPR036188">
    <property type="entry name" value="FAD/NAD-bd_sf"/>
</dbReference>
<dbReference type="Gene3D" id="3.50.50.60">
    <property type="entry name" value="FAD/NAD(P)-binding domain"/>
    <property type="match status" value="2"/>
</dbReference>
<dbReference type="Proteomes" id="UP001145021">
    <property type="component" value="Unassembled WGS sequence"/>
</dbReference>
<dbReference type="GO" id="GO:0050660">
    <property type="term" value="F:flavin adenine dinucleotide binding"/>
    <property type="evidence" value="ECO:0007669"/>
    <property type="project" value="TreeGrafter"/>
</dbReference>
<evidence type="ECO:0000256" key="4">
    <source>
        <dbReference type="ARBA" id="ARBA00023002"/>
    </source>
</evidence>
<name>A0A9W7XFW0_9FUNG</name>
<dbReference type="EMBL" id="JANBOH010000758">
    <property type="protein sequence ID" value="KAJ1641668.1"/>
    <property type="molecule type" value="Genomic_DNA"/>
</dbReference>
<keyword evidence="2" id="KW-0285">Flavoprotein</keyword>
<reference evidence="6" key="1">
    <citation type="submission" date="2022-07" db="EMBL/GenBank/DDBJ databases">
        <title>Phylogenomic reconstructions and comparative analyses of Kickxellomycotina fungi.</title>
        <authorList>
            <person name="Reynolds N.K."/>
            <person name="Stajich J.E."/>
            <person name="Barry K."/>
            <person name="Grigoriev I.V."/>
            <person name="Crous P."/>
            <person name="Smith M.E."/>
        </authorList>
    </citation>
    <scope>NUCLEOTIDE SEQUENCE</scope>
    <source>
        <strain evidence="6">NBRC 105413</strain>
    </source>
</reference>
<dbReference type="PANTHER" id="PTHR43735:SF3">
    <property type="entry name" value="FERROPTOSIS SUPPRESSOR PROTEIN 1"/>
    <property type="match status" value="1"/>
</dbReference>
<evidence type="ECO:0000256" key="3">
    <source>
        <dbReference type="ARBA" id="ARBA00022827"/>
    </source>
</evidence>
<evidence type="ECO:0000313" key="6">
    <source>
        <dbReference type="EMBL" id="KAJ1641668.1"/>
    </source>
</evidence>
<dbReference type="GO" id="GO:0004174">
    <property type="term" value="F:electron-transferring-flavoprotein dehydrogenase activity"/>
    <property type="evidence" value="ECO:0007669"/>
    <property type="project" value="TreeGrafter"/>
</dbReference>
<dbReference type="Pfam" id="PF07992">
    <property type="entry name" value="Pyr_redox_2"/>
    <property type="match status" value="1"/>
</dbReference>
<accession>A0A9W7XFW0</accession>
<dbReference type="PRINTS" id="PR00368">
    <property type="entry name" value="FADPNR"/>
</dbReference>
<sequence>MTIANHQGYPTIPEFNGNFDTGLQYYNDSKSIAHSMADIKREINVVVVGGSYAGAAAAKKLADLSKKGYSGLKVTLIDKSTHYFHAVGFPKALIDAKYAERAFLPFAGFFEPGFKHAFVQGKLEKVIDAHSIQLENGQTIHYDYLVIATGGQAPGPINVIGSTKEAGLAEIAELRAGLDSANTIMIVGGGAVGVEVAGYAAAAYPAKKVTLVHSGSRLLPGNFREGVSNGAVEKLGKLGVNVILNERIELPSDSAYAAHIGSTEVFGSSGKKYQADVLIKAVGFQVHSEFIEPLEALCGQSLRANEEEGPRFIRVLPTLQIKSAMFPNVFVAGDANDMPMTTKYGFKAEMQGNTAASNIKRMIECGFDQELAHALNVDPVAAADVQVPALSKWSDLVDAIMVPIGPDLGVAQALKVALGSSALANCLVSLVKSRDFMLWMRKGYFKSRHAK</sequence>
<dbReference type="SUPFAM" id="SSF51905">
    <property type="entry name" value="FAD/NAD(P)-binding domain"/>
    <property type="match status" value="1"/>
</dbReference>
<evidence type="ECO:0000256" key="2">
    <source>
        <dbReference type="ARBA" id="ARBA00022630"/>
    </source>
</evidence>
<organism evidence="6 7">
    <name type="scientific">Coemansia asiatica</name>
    <dbReference type="NCBI Taxonomy" id="1052880"/>
    <lineage>
        <taxon>Eukaryota</taxon>
        <taxon>Fungi</taxon>
        <taxon>Fungi incertae sedis</taxon>
        <taxon>Zoopagomycota</taxon>
        <taxon>Kickxellomycotina</taxon>
        <taxon>Kickxellomycetes</taxon>
        <taxon>Kickxellales</taxon>
        <taxon>Kickxellaceae</taxon>
        <taxon>Coemansia</taxon>
    </lineage>
</organism>
<dbReference type="AlphaFoldDB" id="A0A9W7XFW0"/>
<keyword evidence="3" id="KW-0274">FAD</keyword>
<dbReference type="PANTHER" id="PTHR43735">
    <property type="entry name" value="APOPTOSIS-INDUCING FACTOR 1"/>
    <property type="match status" value="1"/>
</dbReference>
<comment type="caution">
    <text evidence="6">The sequence shown here is derived from an EMBL/GenBank/DDBJ whole genome shotgun (WGS) entry which is preliminary data.</text>
</comment>
<dbReference type="InterPro" id="IPR023753">
    <property type="entry name" value="FAD/NAD-binding_dom"/>
</dbReference>
<evidence type="ECO:0000313" key="7">
    <source>
        <dbReference type="Proteomes" id="UP001145021"/>
    </source>
</evidence>
<dbReference type="GO" id="GO:0005737">
    <property type="term" value="C:cytoplasm"/>
    <property type="evidence" value="ECO:0007669"/>
    <property type="project" value="TreeGrafter"/>
</dbReference>
<keyword evidence="4" id="KW-0560">Oxidoreductase</keyword>
<keyword evidence="7" id="KW-1185">Reference proteome</keyword>
<evidence type="ECO:0000259" key="5">
    <source>
        <dbReference type="Pfam" id="PF07992"/>
    </source>
</evidence>